<dbReference type="InterPro" id="IPR008271">
    <property type="entry name" value="Ser/Thr_kinase_AS"/>
</dbReference>
<dbReference type="Proteomes" id="UP000660262">
    <property type="component" value="Unassembled WGS sequence"/>
</dbReference>
<evidence type="ECO:0000256" key="7">
    <source>
        <dbReference type="SAM" id="MobiDB-lite"/>
    </source>
</evidence>
<comment type="caution">
    <text evidence="9">The sequence shown here is derived from an EMBL/GenBank/DDBJ whole genome shotgun (WGS) entry which is preliminary data.</text>
</comment>
<evidence type="ECO:0000256" key="3">
    <source>
        <dbReference type="ARBA" id="ARBA00022679"/>
    </source>
</evidence>
<proteinExistence type="inferred from homology"/>
<name>A0A830H5Z5_9CHLO</name>
<evidence type="ECO:0000256" key="4">
    <source>
        <dbReference type="ARBA" id="ARBA00022741"/>
    </source>
</evidence>
<dbReference type="GO" id="GO:0005634">
    <property type="term" value="C:nucleus"/>
    <property type="evidence" value="ECO:0007669"/>
    <property type="project" value="TreeGrafter"/>
</dbReference>
<dbReference type="SMART" id="SM00220">
    <property type="entry name" value="S_TKc"/>
    <property type="match status" value="1"/>
</dbReference>
<dbReference type="SUPFAM" id="SSF56112">
    <property type="entry name" value="Protein kinase-like (PK-like)"/>
    <property type="match status" value="1"/>
</dbReference>
<accession>A0A830H5Z5</accession>
<dbReference type="GO" id="GO:0007346">
    <property type="term" value="P:regulation of mitotic cell cycle"/>
    <property type="evidence" value="ECO:0007669"/>
    <property type="project" value="TreeGrafter"/>
</dbReference>
<evidence type="ECO:0000256" key="6">
    <source>
        <dbReference type="ARBA" id="ARBA00022840"/>
    </source>
</evidence>
<dbReference type="Pfam" id="PF00069">
    <property type="entry name" value="Pkinase"/>
    <property type="match status" value="1"/>
</dbReference>
<dbReference type="PANTHER" id="PTHR24056:SF107">
    <property type="entry name" value="CYCLIN-DEPENDENT KINASE 11A-RELATED"/>
    <property type="match status" value="1"/>
</dbReference>
<evidence type="ECO:0000256" key="2">
    <source>
        <dbReference type="ARBA" id="ARBA00022527"/>
    </source>
</evidence>
<evidence type="ECO:0000313" key="10">
    <source>
        <dbReference type="Proteomes" id="UP000660262"/>
    </source>
</evidence>
<keyword evidence="10" id="KW-1185">Reference proteome</keyword>
<evidence type="ECO:0000256" key="1">
    <source>
        <dbReference type="ARBA" id="ARBA00006485"/>
    </source>
</evidence>
<keyword evidence="4" id="KW-0547">Nucleotide-binding</keyword>
<dbReference type="EMBL" id="BNJQ01000002">
    <property type="protein sequence ID" value="GHP02028.1"/>
    <property type="molecule type" value="Genomic_DNA"/>
</dbReference>
<dbReference type="OrthoDB" id="1732493at2759"/>
<dbReference type="PROSITE" id="PS50011">
    <property type="entry name" value="PROTEIN_KINASE_DOM"/>
    <property type="match status" value="1"/>
</dbReference>
<evidence type="ECO:0000259" key="8">
    <source>
        <dbReference type="PROSITE" id="PS50011"/>
    </source>
</evidence>
<dbReference type="PROSITE" id="PS00108">
    <property type="entry name" value="PROTEIN_KINASE_ST"/>
    <property type="match status" value="1"/>
</dbReference>
<evidence type="ECO:0000313" key="9">
    <source>
        <dbReference type="EMBL" id="GHP02028.1"/>
    </source>
</evidence>
<keyword evidence="5" id="KW-0418">Kinase</keyword>
<evidence type="ECO:0000256" key="5">
    <source>
        <dbReference type="ARBA" id="ARBA00022777"/>
    </source>
</evidence>
<dbReference type="GO" id="GO:0004674">
    <property type="term" value="F:protein serine/threonine kinase activity"/>
    <property type="evidence" value="ECO:0007669"/>
    <property type="project" value="UniProtKB-KW"/>
</dbReference>
<dbReference type="GO" id="GO:0005524">
    <property type="term" value="F:ATP binding"/>
    <property type="evidence" value="ECO:0007669"/>
    <property type="project" value="UniProtKB-KW"/>
</dbReference>
<dbReference type="InterPro" id="IPR050108">
    <property type="entry name" value="CDK"/>
</dbReference>
<reference evidence="9" key="1">
    <citation type="submission" date="2020-10" db="EMBL/GenBank/DDBJ databases">
        <title>Unveiling of a novel bifunctional photoreceptor, Dualchrome1, isolated from a cosmopolitan green alga.</title>
        <authorList>
            <person name="Suzuki S."/>
            <person name="Kawachi M."/>
        </authorList>
    </citation>
    <scope>NUCLEOTIDE SEQUENCE</scope>
    <source>
        <strain evidence="9">NIES 2893</strain>
    </source>
</reference>
<dbReference type="Gene3D" id="3.30.200.20">
    <property type="entry name" value="Phosphorylase Kinase, domain 1"/>
    <property type="match status" value="1"/>
</dbReference>
<keyword evidence="6" id="KW-0067">ATP-binding</keyword>
<protein>
    <recommendedName>
        <fullName evidence="8">Protein kinase domain-containing protein</fullName>
    </recommendedName>
</protein>
<feature type="domain" description="Protein kinase" evidence="8">
    <location>
        <begin position="23"/>
        <end position="379"/>
    </location>
</feature>
<dbReference type="PANTHER" id="PTHR24056">
    <property type="entry name" value="CELL DIVISION PROTEIN KINASE"/>
    <property type="match status" value="1"/>
</dbReference>
<comment type="similarity">
    <text evidence="1">Belongs to the protein kinase superfamily. CMGC Ser/Thr protein kinase family. CDC2/CDKX subfamily.</text>
</comment>
<feature type="region of interest" description="Disordered" evidence="7">
    <location>
        <begin position="379"/>
        <end position="403"/>
    </location>
</feature>
<keyword evidence="3" id="KW-0808">Transferase</keyword>
<dbReference type="Gene3D" id="1.10.510.10">
    <property type="entry name" value="Transferase(Phosphotransferase) domain 1"/>
    <property type="match status" value="1"/>
</dbReference>
<sequence>MVMPSDVVPPCRRSQSCRSVSCYEILNRIDEGTYGVVYRAREISTAKIVALKRLKLMGGARSASGRDGRAGSSSGFPLTSIRELSILLTLSHPAIVNVREVVVGGGGGDAAENGPGAGAISGSTYVPRSIYVVMEYMDHDLRALMDAMTTPFTVSEVKTVMKQLLAGVSYLHEHWVVHRDLKTSNVLMNHEGQCKICDFGLARNYGSPLKPMTHMVVTLWYRAPELLLGGSDVGPNGETKDKSDSDTRAGTVQTSFYSTGVDLWSMGCIFAELLQKDALFPGKSEIDQIQKIFAVLGKPSSEEWPEYPNFPAARRFDFPGPPCSRLGELFPSSRPVIPGNTESYRPTLSTNGLAMLSGLLTYNPARRLPAAEAATHAWFDEPPRPKDMALMPTYPSSNDGSGLTRAELYQKRKAKASADSAVEQARRQQARLTSQVLL</sequence>
<gene>
    <name evidence="9" type="ORF">PPROV_000078400</name>
</gene>
<keyword evidence="2" id="KW-0723">Serine/threonine-protein kinase</keyword>
<dbReference type="AlphaFoldDB" id="A0A830H5Z5"/>
<dbReference type="InterPro" id="IPR000719">
    <property type="entry name" value="Prot_kinase_dom"/>
</dbReference>
<dbReference type="InterPro" id="IPR011009">
    <property type="entry name" value="Kinase-like_dom_sf"/>
</dbReference>
<organism evidence="9 10">
    <name type="scientific">Pycnococcus provasolii</name>
    <dbReference type="NCBI Taxonomy" id="41880"/>
    <lineage>
        <taxon>Eukaryota</taxon>
        <taxon>Viridiplantae</taxon>
        <taxon>Chlorophyta</taxon>
        <taxon>Pseudoscourfieldiophyceae</taxon>
        <taxon>Pseudoscourfieldiales</taxon>
        <taxon>Pycnococcaceae</taxon>
        <taxon>Pycnococcus</taxon>
    </lineage>
</organism>